<dbReference type="GO" id="GO:0006400">
    <property type="term" value="P:tRNA modification"/>
    <property type="evidence" value="ECO:0007669"/>
    <property type="project" value="UniProtKB-UniRule"/>
</dbReference>
<dbReference type="EC" id="6.3.4.-" evidence="3"/>
<keyword evidence="3" id="KW-0694">RNA-binding</keyword>
<dbReference type="Proteomes" id="UP000500890">
    <property type="component" value="Chromosome"/>
</dbReference>
<comment type="catalytic activity">
    <reaction evidence="3">
        <text>cytidine(34) in elongator tRNA(Met) + acetate + ATP = N(4)-acetylcytidine(34) in elongator tRNA(Met) + AMP + diphosphate</text>
        <dbReference type="Rhea" id="RHEA:58144"/>
        <dbReference type="Rhea" id="RHEA-COMP:10693"/>
        <dbReference type="Rhea" id="RHEA-COMP:10694"/>
        <dbReference type="ChEBI" id="CHEBI:30089"/>
        <dbReference type="ChEBI" id="CHEBI:30616"/>
        <dbReference type="ChEBI" id="CHEBI:33019"/>
        <dbReference type="ChEBI" id="CHEBI:74900"/>
        <dbReference type="ChEBI" id="CHEBI:82748"/>
        <dbReference type="ChEBI" id="CHEBI:456215"/>
    </reaction>
</comment>
<keyword evidence="3" id="KW-0963">Cytoplasm</keyword>
<dbReference type="InterPro" id="IPR008513">
    <property type="entry name" value="tRNA(Met)_cyd_acetate_ligase"/>
</dbReference>
<dbReference type="GO" id="GO:0005524">
    <property type="term" value="F:ATP binding"/>
    <property type="evidence" value="ECO:0007669"/>
    <property type="project" value="UniProtKB-KW"/>
</dbReference>
<dbReference type="GO" id="GO:0016879">
    <property type="term" value="F:ligase activity, forming carbon-nitrogen bonds"/>
    <property type="evidence" value="ECO:0007669"/>
    <property type="project" value="UniProtKB-UniRule"/>
</dbReference>
<dbReference type="AlphaFoldDB" id="A0A6G8AP07"/>
<dbReference type="InterPro" id="IPR014729">
    <property type="entry name" value="Rossmann-like_a/b/a_fold"/>
</dbReference>
<dbReference type="RefSeq" id="WP_166008115.1">
    <property type="nucleotide sequence ID" value="NZ_CP049886.1"/>
</dbReference>
<accession>A0A6G8AP07</accession>
<evidence type="ECO:0000313" key="4">
    <source>
        <dbReference type="EMBL" id="QIL46727.1"/>
    </source>
</evidence>
<keyword evidence="2 3" id="KW-0819">tRNA processing</keyword>
<feature type="binding site" evidence="3">
    <location>
        <begin position="8"/>
        <end position="21"/>
    </location>
    <ligand>
        <name>ATP</name>
        <dbReference type="ChEBI" id="CHEBI:30616"/>
    </ligand>
</feature>
<keyword evidence="3" id="KW-0547">Nucleotide-binding</keyword>
<evidence type="ECO:0000256" key="2">
    <source>
        <dbReference type="ARBA" id="ARBA00022694"/>
    </source>
</evidence>
<keyword evidence="5" id="KW-1185">Reference proteome</keyword>
<evidence type="ECO:0000256" key="3">
    <source>
        <dbReference type="HAMAP-Rule" id="MF_01539"/>
    </source>
</evidence>
<comment type="subcellular location">
    <subcellularLocation>
        <location evidence="3">Cytoplasm</location>
    </subcellularLocation>
</comment>
<dbReference type="GO" id="GO:0000049">
    <property type="term" value="F:tRNA binding"/>
    <property type="evidence" value="ECO:0007669"/>
    <property type="project" value="UniProtKB-KW"/>
</dbReference>
<dbReference type="Gene3D" id="3.40.50.620">
    <property type="entry name" value="HUPs"/>
    <property type="match status" value="1"/>
</dbReference>
<sequence length="391" mass="44344">MLTSCGVIVEYNPFHTGHQYHLMKAREASGADVVIAVMSGNFLQRGEPAIVDKWQRAEAALANGADLVIELPTAYAVQSADYFAEGGVSLLHALGVDSLCFGTDSEEILDYEAFAKFNQTNKAELEQSFQELQGQGLSYPQQMTAVYQKLYPNWPLKDNSPNHILGMSYAKANQEYPEPMTLYPIQRQGAGYHEKGTDNHDYLSATAIREALKENRVEEIKSFVPRETMTALINSSAIDWETAWPLLKYQLISQTVEELGQIYQMTEGIEYRLKEMSIKAQSFDEFVSLVKNKRFTWTRIQRLSTYVLLGIKHSDIEAVRTNPYIRVLGFNTVGKDFLNQQKNDLELPLIVNVNQKNHGLVNLDIKAGQVYDLLTNSQQEQDYRRKPIVID</sequence>
<comment type="function">
    <text evidence="3">Catalyzes the formation of N(4)-acetylcytidine (ac(4)C) at the wobble position of elongator tRNA(Met), using acetate and ATP as substrates. First activates an acetate ion to form acetyladenylate (Ac-AMP) and then transfers the acetyl group to tRNA to form ac(4)C34.</text>
</comment>
<comment type="similarity">
    <text evidence="3">Belongs to the TmcAL family.</text>
</comment>
<feature type="binding site" evidence="3">
    <location>
        <position position="162"/>
    </location>
    <ligand>
        <name>ATP</name>
        <dbReference type="ChEBI" id="CHEBI:30616"/>
    </ligand>
</feature>
<dbReference type="GO" id="GO:0005737">
    <property type="term" value="C:cytoplasm"/>
    <property type="evidence" value="ECO:0007669"/>
    <property type="project" value="UniProtKB-SubCell"/>
</dbReference>
<keyword evidence="3" id="KW-0067">ATP-binding</keyword>
<evidence type="ECO:0000313" key="5">
    <source>
        <dbReference type="Proteomes" id="UP000500890"/>
    </source>
</evidence>
<comment type="caution">
    <text evidence="3">Lacks conserved residue(s) required for the propagation of feature annotation.</text>
</comment>
<feature type="binding site" evidence="3">
    <location>
        <position position="102"/>
    </location>
    <ligand>
        <name>ATP</name>
        <dbReference type="ChEBI" id="CHEBI:30616"/>
    </ligand>
</feature>
<gene>
    <name evidence="3" type="primary">tmcAL</name>
    <name evidence="4" type="ORF">G7081_06370</name>
</gene>
<dbReference type="PANTHER" id="PTHR37825:SF1">
    <property type="entry name" value="TRNA(MET) CYTIDINE ACETATE LIGASE"/>
    <property type="match status" value="1"/>
</dbReference>
<keyword evidence="3" id="KW-0820">tRNA-binding</keyword>
<evidence type="ECO:0000256" key="1">
    <source>
        <dbReference type="ARBA" id="ARBA00022598"/>
    </source>
</evidence>
<dbReference type="PANTHER" id="PTHR37825">
    <property type="entry name" value="TRNA(MET) CYTIDINE ACETATE LIGASE"/>
    <property type="match status" value="1"/>
</dbReference>
<name>A0A6G8AP07_9ENTE</name>
<dbReference type="GO" id="GO:0016740">
    <property type="term" value="F:transferase activity"/>
    <property type="evidence" value="ECO:0007669"/>
    <property type="project" value="UniProtKB-KW"/>
</dbReference>
<dbReference type="SUPFAM" id="SSF52374">
    <property type="entry name" value="Nucleotidylyl transferase"/>
    <property type="match status" value="1"/>
</dbReference>
<dbReference type="HAMAP" id="MF_01539">
    <property type="entry name" value="TmcAL"/>
    <property type="match status" value="1"/>
</dbReference>
<dbReference type="EMBL" id="CP049886">
    <property type="protein sequence ID" value="QIL46727.1"/>
    <property type="molecule type" value="Genomic_DNA"/>
</dbReference>
<feature type="binding site" evidence="3">
    <location>
        <position position="187"/>
    </location>
    <ligand>
        <name>ATP</name>
        <dbReference type="ChEBI" id="CHEBI:30616"/>
    </ligand>
</feature>
<reference evidence="4 5" key="1">
    <citation type="submission" date="2020-03" db="EMBL/GenBank/DDBJ databases">
        <title>Vagococcus sp. nov., isolated from beetles.</title>
        <authorList>
            <person name="Hyun D.-W."/>
            <person name="Bae J.-W."/>
        </authorList>
    </citation>
    <scope>NUCLEOTIDE SEQUENCE [LARGE SCALE GENOMIC DNA]</scope>
    <source>
        <strain evidence="4 5">HDW17A</strain>
    </source>
</reference>
<dbReference type="NCBIfam" id="NF010191">
    <property type="entry name" value="PRK13670.1"/>
    <property type="match status" value="1"/>
</dbReference>
<keyword evidence="1 3" id="KW-0436">Ligase</keyword>
<protein>
    <recommendedName>
        <fullName evidence="3">tRNA(Met) cytidine acetate ligase</fullName>
        <ecNumber evidence="3">6.3.4.-</ecNumber>
    </recommendedName>
</protein>
<dbReference type="Pfam" id="PF05636">
    <property type="entry name" value="HIGH_NTase1"/>
    <property type="match status" value="1"/>
</dbReference>
<organism evidence="4 5">
    <name type="scientific">Vagococcus coleopterorum</name>
    <dbReference type="NCBI Taxonomy" id="2714946"/>
    <lineage>
        <taxon>Bacteria</taxon>
        <taxon>Bacillati</taxon>
        <taxon>Bacillota</taxon>
        <taxon>Bacilli</taxon>
        <taxon>Lactobacillales</taxon>
        <taxon>Enterococcaceae</taxon>
        <taxon>Vagococcus</taxon>
    </lineage>
</organism>
<dbReference type="KEGG" id="vah:G7081_06370"/>
<proteinExistence type="inferred from homology"/>
<keyword evidence="4" id="KW-0808">Transferase</keyword>